<gene>
    <name evidence="4" type="ORF">LX13_002453</name>
</gene>
<dbReference type="PANTHER" id="PTHR30023">
    <property type="entry name" value="D-ALANYL-D-ALANINE CARBOXYPEPTIDASE"/>
    <property type="match status" value="1"/>
</dbReference>
<keyword evidence="3" id="KW-0812">Transmembrane</keyword>
<organism evidence="4 5">
    <name type="scientific">Williamsia maris</name>
    <dbReference type="NCBI Taxonomy" id="72806"/>
    <lineage>
        <taxon>Bacteria</taxon>
        <taxon>Bacillati</taxon>
        <taxon>Actinomycetota</taxon>
        <taxon>Actinomycetes</taxon>
        <taxon>Mycobacteriales</taxon>
        <taxon>Nocardiaceae</taxon>
        <taxon>Williamsia</taxon>
    </lineage>
</organism>
<name>A0ABT1HEP7_9NOCA</name>
<evidence type="ECO:0000313" key="4">
    <source>
        <dbReference type="EMBL" id="MCP2176634.1"/>
    </source>
</evidence>
<keyword evidence="3" id="KW-0472">Membrane</keyword>
<keyword evidence="4" id="KW-0645">Protease</keyword>
<comment type="caution">
    <text evidence="4">The sequence shown here is derived from an EMBL/GenBank/DDBJ whole genome shotgun (WGS) entry which is preliminary data.</text>
</comment>
<dbReference type="InterPro" id="IPR012338">
    <property type="entry name" value="Beta-lactam/transpept-like"/>
</dbReference>
<dbReference type="Pfam" id="PF02113">
    <property type="entry name" value="Peptidase_S13"/>
    <property type="match status" value="2"/>
</dbReference>
<accession>A0ABT1HEP7</accession>
<proteinExistence type="inferred from homology"/>
<dbReference type="PRINTS" id="PR00922">
    <property type="entry name" value="DADACBPTASE3"/>
</dbReference>
<dbReference type="SUPFAM" id="SSF56601">
    <property type="entry name" value="beta-lactamase/transpeptidase-like"/>
    <property type="match status" value="1"/>
</dbReference>
<evidence type="ECO:0000256" key="3">
    <source>
        <dbReference type="SAM" id="Phobius"/>
    </source>
</evidence>
<keyword evidence="5" id="KW-1185">Reference proteome</keyword>
<dbReference type="PANTHER" id="PTHR30023:SF0">
    <property type="entry name" value="PENICILLIN-SENSITIVE CARBOXYPEPTIDASE A"/>
    <property type="match status" value="1"/>
</dbReference>
<dbReference type="GO" id="GO:0004180">
    <property type="term" value="F:carboxypeptidase activity"/>
    <property type="evidence" value="ECO:0007669"/>
    <property type="project" value="UniProtKB-KW"/>
</dbReference>
<comment type="similarity">
    <text evidence="1">Belongs to the peptidase S13 family.</text>
</comment>
<dbReference type="InterPro" id="IPR000667">
    <property type="entry name" value="Peptidase_S13"/>
</dbReference>
<dbReference type="NCBIfam" id="TIGR00666">
    <property type="entry name" value="PBP4"/>
    <property type="match status" value="1"/>
</dbReference>
<feature type="transmembrane region" description="Helical" evidence="3">
    <location>
        <begin position="12"/>
        <end position="35"/>
    </location>
</feature>
<protein>
    <submittedName>
        <fullName evidence="4">D-alanyl-D-alanine carboxypeptidase / D-alanyl-D-alanine-endopeptidase (Penicillin-binding protein 4)</fullName>
    </submittedName>
</protein>
<keyword evidence="4" id="KW-0121">Carboxypeptidase</keyword>
<dbReference type="Proteomes" id="UP001206895">
    <property type="component" value="Unassembled WGS sequence"/>
</dbReference>
<sequence length="461" mass="46287">MNARRVRRVSVWWTVVPVLAIVVVAAVLVVVALAVDTSGSSSASNAPVRPPLVSADPAVRAVAANAPEPTAAGITAQIAAAARNPALGELTGEISDAITGQTLWSRSPDRAMVPASTTKVLTGAAALLTLPLDKRITTNVVAGQNGQVVLVGAGDPTLSSQPSGTDTFFTDAARISDLADQIKRSGTPITSVAVDTSLYSGPSLAPSWEVADIAGGSIAPIQSVMTDSGRINPSELYSPRTPTPAMAAATALAVDLGVPADTVTTATATPNARVLASVRSAPLETRLRDMLGDSDDVLAETMAIEVAQATGGQSSLDGGVAAVTSVLASAGASMNGVALKDTNGLSVDDRIPASTLDGILRAAAGAGDAKLRPLLEMLPISGATGTLADRFATTGSGGVSGAGWIRAKTGTLTGVNTLAGIVQTKENRVLTFAMMSNGTDPNAARPALDALVTALRGCGCR</sequence>
<dbReference type="EMBL" id="JAMTCJ010000002">
    <property type="protein sequence ID" value="MCP2176634.1"/>
    <property type="molecule type" value="Genomic_DNA"/>
</dbReference>
<evidence type="ECO:0000256" key="1">
    <source>
        <dbReference type="ARBA" id="ARBA00006096"/>
    </source>
</evidence>
<keyword evidence="2" id="KW-0378">Hydrolase</keyword>
<dbReference type="Gene3D" id="3.40.710.10">
    <property type="entry name" value="DD-peptidase/beta-lactamase superfamily"/>
    <property type="match status" value="2"/>
</dbReference>
<keyword evidence="3" id="KW-1133">Transmembrane helix</keyword>
<reference evidence="4 5" key="1">
    <citation type="submission" date="2022-06" db="EMBL/GenBank/DDBJ databases">
        <title>Genomic Encyclopedia of Archaeal and Bacterial Type Strains, Phase II (KMG-II): from individual species to whole genera.</title>
        <authorList>
            <person name="Goeker M."/>
        </authorList>
    </citation>
    <scope>NUCLEOTIDE SEQUENCE [LARGE SCALE GENOMIC DNA]</scope>
    <source>
        <strain evidence="4 5">DSM 44693</strain>
    </source>
</reference>
<evidence type="ECO:0000256" key="2">
    <source>
        <dbReference type="ARBA" id="ARBA00022801"/>
    </source>
</evidence>
<evidence type="ECO:0000313" key="5">
    <source>
        <dbReference type="Proteomes" id="UP001206895"/>
    </source>
</evidence>